<reference evidence="1" key="1">
    <citation type="journal article" date="2023" name="G3 (Bethesda)">
        <title>Whole genome assemblies of Zophobas morio and Tenebrio molitor.</title>
        <authorList>
            <person name="Kaur S."/>
            <person name="Stinson S.A."/>
            <person name="diCenzo G.C."/>
        </authorList>
    </citation>
    <scope>NUCLEOTIDE SEQUENCE</scope>
    <source>
        <strain evidence="1">QUZm001</strain>
    </source>
</reference>
<accession>A0AA38I6D1</accession>
<name>A0AA38I6D1_9CUCU</name>
<gene>
    <name evidence="1" type="ORF">Zmor_021579</name>
</gene>
<dbReference type="AlphaFoldDB" id="A0AA38I6D1"/>
<sequence>MGLRKRRVVYSVTACKQEYLVKYRDLIIQETSLEGRISDVINRFFRTGSVNKGKSRGRLSVPEKVVDDLRRLEQNPHYLHSPFFLAVVTTT</sequence>
<proteinExistence type="predicted"/>
<keyword evidence="2" id="KW-1185">Reference proteome</keyword>
<evidence type="ECO:0000313" key="1">
    <source>
        <dbReference type="EMBL" id="KAJ3649861.1"/>
    </source>
</evidence>
<comment type="caution">
    <text evidence="1">The sequence shown here is derived from an EMBL/GenBank/DDBJ whole genome shotgun (WGS) entry which is preliminary data.</text>
</comment>
<protein>
    <submittedName>
        <fullName evidence="1">Uncharacterized protein</fullName>
    </submittedName>
</protein>
<evidence type="ECO:0000313" key="2">
    <source>
        <dbReference type="Proteomes" id="UP001168821"/>
    </source>
</evidence>
<dbReference type="Proteomes" id="UP001168821">
    <property type="component" value="Unassembled WGS sequence"/>
</dbReference>
<organism evidence="1 2">
    <name type="scientific">Zophobas morio</name>
    <dbReference type="NCBI Taxonomy" id="2755281"/>
    <lineage>
        <taxon>Eukaryota</taxon>
        <taxon>Metazoa</taxon>
        <taxon>Ecdysozoa</taxon>
        <taxon>Arthropoda</taxon>
        <taxon>Hexapoda</taxon>
        <taxon>Insecta</taxon>
        <taxon>Pterygota</taxon>
        <taxon>Neoptera</taxon>
        <taxon>Endopterygota</taxon>
        <taxon>Coleoptera</taxon>
        <taxon>Polyphaga</taxon>
        <taxon>Cucujiformia</taxon>
        <taxon>Tenebrionidae</taxon>
        <taxon>Zophobas</taxon>
    </lineage>
</organism>
<dbReference type="EMBL" id="JALNTZ010000006">
    <property type="protein sequence ID" value="KAJ3649861.1"/>
    <property type="molecule type" value="Genomic_DNA"/>
</dbReference>